<sequence length="98" mass="11381">MSHITNKIFDALADEKRRRLLFALVEKNSQTEVPITEGFPIDTSSIEYQHCHLPKLDDYGFIEWTPSTNCVERGPQFEDIRPILLFLSEDCNELPVEQ</sequence>
<dbReference type="AlphaFoldDB" id="A0A1G8UGP7"/>
<dbReference type="InterPro" id="IPR036388">
    <property type="entry name" value="WH-like_DNA-bd_sf"/>
</dbReference>
<protein>
    <recommendedName>
        <fullName evidence="3">Helix-turn-helix domain-containing protein</fullName>
    </recommendedName>
</protein>
<dbReference type="InterPro" id="IPR036390">
    <property type="entry name" value="WH_DNA-bd_sf"/>
</dbReference>
<accession>A0A1G8UGP7</accession>
<evidence type="ECO:0000313" key="2">
    <source>
        <dbReference type="Proteomes" id="UP000198882"/>
    </source>
</evidence>
<evidence type="ECO:0000313" key="1">
    <source>
        <dbReference type="EMBL" id="SDJ52929.1"/>
    </source>
</evidence>
<dbReference type="SUPFAM" id="SSF46785">
    <property type="entry name" value="Winged helix' DNA-binding domain"/>
    <property type="match status" value="1"/>
</dbReference>
<proteinExistence type="predicted"/>
<evidence type="ECO:0008006" key="3">
    <source>
        <dbReference type="Google" id="ProtNLM"/>
    </source>
</evidence>
<dbReference type="Proteomes" id="UP000198882">
    <property type="component" value="Unassembled WGS sequence"/>
</dbReference>
<reference evidence="2" key="1">
    <citation type="submission" date="2016-10" db="EMBL/GenBank/DDBJ databases">
        <authorList>
            <person name="Varghese N."/>
            <person name="Submissions S."/>
        </authorList>
    </citation>
    <scope>NUCLEOTIDE SEQUENCE [LARGE SCALE GENOMIC DNA]</scope>
    <source>
        <strain evidence="2">B4,CECT 8067,JCM 17497</strain>
    </source>
</reference>
<gene>
    <name evidence="1" type="ORF">SAMN04515672_0881</name>
</gene>
<keyword evidence="2" id="KW-1185">Reference proteome</keyword>
<organism evidence="1 2">
    <name type="scientific">Natronorubrum texcoconense</name>
    <dbReference type="NCBI Taxonomy" id="1095776"/>
    <lineage>
        <taxon>Archaea</taxon>
        <taxon>Methanobacteriati</taxon>
        <taxon>Methanobacteriota</taxon>
        <taxon>Stenosarchaea group</taxon>
        <taxon>Halobacteria</taxon>
        <taxon>Halobacteriales</taxon>
        <taxon>Natrialbaceae</taxon>
        <taxon>Natronorubrum</taxon>
    </lineage>
</organism>
<name>A0A1G8UGP7_9EURY</name>
<dbReference type="EMBL" id="FNFE01000001">
    <property type="protein sequence ID" value="SDJ52929.1"/>
    <property type="molecule type" value="Genomic_DNA"/>
</dbReference>
<dbReference type="Gene3D" id="1.10.10.10">
    <property type="entry name" value="Winged helix-like DNA-binding domain superfamily/Winged helix DNA-binding domain"/>
    <property type="match status" value="1"/>
</dbReference>